<keyword evidence="2" id="KW-1185">Reference proteome</keyword>
<reference evidence="1 2" key="1">
    <citation type="submission" date="2021-03" db="EMBL/GenBank/DDBJ databases">
        <title>Genomic Encyclopedia of Type Strains, Phase IV (KMG-IV): sequencing the most valuable type-strain genomes for metagenomic binning, comparative biology and taxonomic classification.</title>
        <authorList>
            <person name="Goeker M."/>
        </authorList>
    </citation>
    <scope>NUCLEOTIDE SEQUENCE [LARGE SCALE GENOMIC DNA]</scope>
    <source>
        <strain evidence="1 2">DSM 26427</strain>
    </source>
</reference>
<dbReference type="EMBL" id="JAGGJV010000013">
    <property type="protein sequence ID" value="MBP1862070.1"/>
    <property type="molecule type" value="Genomic_DNA"/>
</dbReference>
<dbReference type="RefSeq" id="WP_209856981.1">
    <property type="nucleotide sequence ID" value="NZ_JAGGJV010000013.1"/>
</dbReference>
<accession>A0ABS4EVT3</accession>
<gene>
    <name evidence="1" type="ORF">J2Z75_005601</name>
</gene>
<sequence>MKFEDWTAKVVEGRILEMAEALRLSPAARGPQSFGNGMPEPVRDPGEGYGYGAAYYRKTVSAGALGRMEQVWEWINALPDQGDRKLIYAWSWVKVRKGLKISAFASENDLNERTLRRAVTAVCQRIANNLNRNHAIRLDSADLQVSENQPDITSQTVTSESCVKHWRSEDAKPQIDPVHAQHRVLDHRKFGRGDSDSTLTAGYRTL</sequence>
<comment type="caution">
    <text evidence="1">The sequence shown here is derived from an EMBL/GenBank/DDBJ whole genome shotgun (WGS) entry which is preliminary data.</text>
</comment>
<dbReference type="Proteomes" id="UP000823786">
    <property type="component" value="Unassembled WGS sequence"/>
</dbReference>
<proteinExistence type="predicted"/>
<evidence type="ECO:0000313" key="2">
    <source>
        <dbReference type="Proteomes" id="UP000823786"/>
    </source>
</evidence>
<evidence type="ECO:0000313" key="1">
    <source>
        <dbReference type="EMBL" id="MBP1862070.1"/>
    </source>
</evidence>
<name>A0ABS4EVT3_9HYPH</name>
<protein>
    <submittedName>
        <fullName evidence="1">Uncharacterized protein</fullName>
    </submittedName>
</protein>
<organism evidence="1 2">
    <name type="scientific">Rhizobium herbae</name>
    <dbReference type="NCBI Taxonomy" id="508661"/>
    <lineage>
        <taxon>Bacteria</taxon>
        <taxon>Pseudomonadati</taxon>
        <taxon>Pseudomonadota</taxon>
        <taxon>Alphaproteobacteria</taxon>
        <taxon>Hyphomicrobiales</taxon>
        <taxon>Rhizobiaceae</taxon>
        <taxon>Rhizobium/Agrobacterium group</taxon>
        <taxon>Rhizobium</taxon>
    </lineage>
</organism>